<evidence type="ECO:0000313" key="3">
    <source>
        <dbReference type="Proteomes" id="UP000033965"/>
    </source>
</evidence>
<feature type="chain" id="PRO_5002541085" description="Asl1-like glycosyl hydrolase catalytic domain-containing protein" evidence="1">
    <location>
        <begin position="21"/>
        <end position="500"/>
    </location>
</feature>
<name>A0A0G1YPT8_9BACT</name>
<evidence type="ECO:0000256" key="1">
    <source>
        <dbReference type="SAM" id="SignalP"/>
    </source>
</evidence>
<reference evidence="2 3" key="1">
    <citation type="journal article" date="2015" name="Nature">
        <title>rRNA introns, odd ribosomes, and small enigmatic genomes across a large radiation of phyla.</title>
        <authorList>
            <person name="Brown C.T."/>
            <person name="Hug L.A."/>
            <person name="Thomas B.C."/>
            <person name="Sharon I."/>
            <person name="Castelle C.J."/>
            <person name="Singh A."/>
            <person name="Wilkins M.J."/>
            <person name="Williams K.H."/>
            <person name="Banfield J.F."/>
        </authorList>
    </citation>
    <scope>NUCLEOTIDE SEQUENCE [LARGE SCALE GENOMIC DNA]</scope>
</reference>
<accession>A0A0G1YPT8</accession>
<keyword evidence="1" id="KW-0732">Signal</keyword>
<dbReference type="SUPFAM" id="SSF51445">
    <property type="entry name" value="(Trans)glycosidases"/>
    <property type="match status" value="1"/>
</dbReference>
<dbReference type="GO" id="GO:0004553">
    <property type="term" value="F:hydrolase activity, hydrolyzing O-glycosyl compounds"/>
    <property type="evidence" value="ECO:0007669"/>
    <property type="project" value="TreeGrafter"/>
</dbReference>
<sequence length="500" mass="56424">MFHFVILFVLLFCVGTPASGENKDNPFGFHTGNAFPEDIKAHNPGNLKDPAIWGNYQYAQDIGVGWERPALYASIPPADSGWTWPQLTDAIYATIPNSMNILTNIDVRSFAYSRAPEIPEEVRNITTYYPRISSLKLIDEKRYVQFVRDLVERYDGDGLRDMPGLKNPVKYWQIDNELPGIPPQGLNSLPTDPVNERWLNNTIKNYARVLRISSEAIKSADPQAKVVIAGMADMGPATPAVFYKFYGGVLKQLRGRYVDIFDYHFYANVHAGDGIQGWRVVKDAYAMVRQGLDSMGFQNMEVWITETGTYSGRPRDMKGDLPVQTEREQAADLVKRMIYPLTFGVKKVFWAWGIVDCAVSEGPDGHTGLIYDGRDPYTPSYGVKKLAYYSFKKLVDTLQGSDWNHIQVIQENEGVYLYKFTRGSQPVWVAWNENNTPVEVTLSGIDKDKIIVTKVVPSDETGRHIQDYPTAFDIQEADVTDGRATLFLDDSPALIEEQVL</sequence>
<evidence type="ECO:0000313" key="2">
    <source>
        <dbReference type="EMBL" id="KKW08374.1"/>
    </source>
</evidence>
<organism evidence="2 3">
    <name type="scientific">Candidatus Kaiserbacteria bacterium GW2011_GWA2_49_19</name>
    <dbReference type="NCBI Taxonomy" id="1618669"/>
    <lineage>
        <taxon>Bacteria</taxon>
        <taxon>Candidatus Kaiseribacteriota</taxon>
    </lineage>
</organism>
<protein>
    <recommendedName>
        <fullName evidence="4">Asl1-like glycosyl hydrolase catalytic domain-containing protein</fullName>
    </recommendedName>
</protein>
<comment type="caution">
    <text evidence="2">The sequence shown here is derived from an EMBL/GenBank/DDBJ whole genome shotgun (WGS) entry which is preliminary data.</text>
</comment>
<dbReference type="PANTHER" id="PTHR12631:SF10">
    <property type="entry name" value="BETA-XYLOSIDASE-LIKE PROTEIN-RELATED"/>
    <property type="match status" value="1"/>
</dbReference>
<dbReference type="Proteomes" id="UP000033965">
    <property type="component" value="Unassembled WGS sequence"/>
</dbReference>
<dbReference type="PANTHER" id="PTHR12631">
    <property type="entry name" value="ALPHA-L-IDURONIDASE"/>
    <property type="match status" value="1"/>
</dbReference>
<feature type="signal peptide" evidence="1">
    <location>
        <begin position="1"/>
        <end position="20"/>
    </location>
</feature>
<proteinExistence type="predicted"/>
<evidence type="ECO:0008006" key="4">
    <source>
        <dbReference type="Google" id="ProtNLM"/>
    </source>
</evidence>
<dbReference type="AlphaFoldDB" id="A0A0G1YPT8"/>
<dbReference type="Gene3D" id="3.20.20.80">
    <property type="entry name" value="Glycosidases"/>
    <property type="match status" value="1"/>
</dbReference>
<dbReference type="EMBL" id="LCPZ01000011">
    <property type="protein sequence ID" value="KKW08374.1"/>
    <property type="molecule type" value="Genomic_DNA"/>
</dbReference>
<dbReference type="InterPro" id="IPR051923">
    <property type="entry name" value="Glycosyl_Hydrolase_39"/>
</dbReference>
<dbReference type="InterPro" id="IPR017853">
    <property type="entry name" value="GH"/>
</dbReference>
<gene>
    <name evidence="2" type="ORF">UY44_C0011G0010</name>
</gene>